<dbReference type="PANTHER" id="PTHR22897">
    <property type="entry name" value="QUIESCIN Q6-RELATED SULFHYDRYL OXIDASE"/>
    <property type="match status" value="1"/>
</dbReference>
<keyword evidence="6" id="KW-1015">Disulfide bond</keyword>
<dbReference type="EMBL" id="OU963871">
    <property type="protein sequence ID" value="CAH0383055.1"/>
    <property type="molecule type" value="Genomic_DNA"/>
</dbReference>
<evidence type="ECO:0000256" key="7">
    <source>
        <dbReference type="ARBA" id="ARBA00023180"/>
    </source>
</evidence>
<dbReference type="Proteomes" id="UP001152759">
    <property type="component" value="Chromosome 10"/>
</dbReference>
<evidence type="ECO:0000256" key="8">
    <source>
        <dbReference type="RuleBase" id="RU371123"/>
    </source>
</evidence>
<dbReference type="Gene3D" id="1.20.120.310">
    <property type="entry name" value="ERV/ALR sulfhydryl oxidase domain"/>
    <property type="match status" value="1"/>
</dbReference>
<dbReference type="SUPFAM" id="SSF52833">
    <property type="entry name" value="Thioredoxin-like"/>
    <property type="match status" value="1"/>
</dbReference>
<evidence type="ECO:0000256" key="3">
    <source>
        <dbReference type="ARBA" id="ARBA00022729"/>
    </source>
</evidence>
<keyword evidence="12" id="KW-1185">Reference proteome</keyword>
<evidence type="ECO:0000313" key="12">
    <source>
        <dbReference type="Proteomes" id="UP001152759"/>
    </source>
</evidence>
<dbReference type="SUPFAM" id="SSF69000">
    <property type="entry name" value="FAD-dependent thiol oxidase"/>
    <property type="match status" value="1"/>
</dbReference>
<dbReference type="Pfam" id="PF04777">
    <property type="entry name" value="Evr1_Alr"/>
    <property type="match status" value="1"/>
</dbReference>
<dbReference type="Gene3D" id="3.40.30.10">
    <property type="entry name" value="Glutaredoxin"/>
    <property type="match status" value="2"/>
</dbReference>
<proteinExistence type="predicted"/>
<dbReference type="PANTHER" id="PTHR22897:SF8">
    <property type="entry name" value="SULFHYDRYL OXIDASE"/>
    <property type="match status" value="1"/>
</dbReference>
<dbReference type="InterPro" id="IPR036249">
    <property type="entry name" value="Thioredoxin-like_sf"/>
</dbReference>
<dbReference type="GO" id="GO:0016971">
    <property type="term" value="F:flavin-dependent sulfhydryl oxidase activity"/>
    <property type="evidence" value="ECO:0007669"/>
    <property type="project" value="InterPro"/>
</dbReference>
<dbReference type="InterPro" id="IPR017905">
    <property type="entry name" value="ERV/ALR_sulphydryl_oxidase"/>
</dbReference>
<keyword evidence="3" id="KW-0732">Signal</keyword>
<keyword evidence="5 8" id="KW-0560">Oxidoreductase</keyword>
<accession>A0A9P0F009</accession>
<evidence type="ECO:0000256" key="1">
    <source>
        <dbReference type="ARBA" id="ARBA00001974"/>
    </source>
</evidence>
<reference evidence="11" key="1">
    <citation type="submission" date="2021-12" db="EMBL/GenBank/DDBJ databases">
        <authorList>
            <person name="King R."/>
        </authorList>
    </citation>
    <scope>NUCLEOTIDE SEQUENCE</scope>
</reference>
<evidence type="ECO:0000256" key="2">
    <source>
        <dbReference type="ARBA" id="ARBA00022630"/>
    </source>
</evidence>
<dbReference type="InterPro" id="IPR013766">
    <property type="entry name" value="Thioredoxin_domain"/>
</dbReference>
<dbReference type="InterPro" id="IPR042568">
    <property type="entry name" value="QSOX_FAD-bd_sf"/>
</dbReference>
<dbReference type="PROSITE" id="PS51352">
    <property type="entry name" value="THIOREDOXIN_2"/>
    <property type="match status" value="1"/>
</dbReference>
<sequence length="579" mass="66489">MMHSRFVKYFYHCLAGVIFFFPIDGLSDQKVRHDYRTFFKALASKPGLYDESDKVVILNSTNFDNYVMNHPKKAWLVEFYVSWCGQCQRYALLWKEFALNVYNWRDYVHVAAIDCDPDSIDPNNRKLCRSYEVIQYPTLKYFPPKSLPGSLGDPVLKGLTVDELRHSLIKALKGSSSPSNMPVLEATENLTEAIETLPPEVNHVGVLIDGADKRDSFIGEELILDFHRPEYKIRMFHIEGNNSEYVEMFNVQEFPSLYALERGAGDFVRLPVSNITRGDFYNATKLYLEEHGIRVPDLPYYDGPRKPFFANATAFTGDLVYQLDIEQGFRETVLNHLKAPKEFLDEKLDALKRYVRVVARYFPFLEAGKEVFQGVADSIWNHTGPMSGEQYESYLAPFESRLPEFFMNPPSYMNCRSSGASPPCSVWLLFHTLTVQAESNRTRLNDDDPQDVLASIAGFVEHFFACNECSQHFTQMAQSIPQEVDSFDASILWLWRGHNEVNRRLGNDGTGGRMKIQYPSYDQCRLCRVGEEGEFVEEEVLKFLKQQYGTLSNRTLAEETMTEKLSLPNGIIDPQVSNK</sequence>
<dbReference type="GO" id="GO:0005615">
    <property type="term" value="C:extracellular space"/>
    <property type="evidence" value="ECO:0007669"/>
    <property type="project" value="TreeGrafter"/>
</dbReference>
<feature type="domain" description="ERV/ALR sulfhydryl oxidase" evidence="9">
    <location>
        <begin position="408"/>
        <end position="521"/>
    </location>
</feature>
<gene>
    <name evidence="11" type="ORF">BEMITA_LOCUS2535</name>
</gene>
<protein>
    <recommendedName>
        <fullName evidence="8">Sulfhydryl oxidase</fullName>
        <ecNumber evidence="8">1.8.3.2</ecNumber>
    </recommendedName>
</protein>
<dbReference type="GO" id="GO:0003756">
    <property type="term" value="F:protein disulfide isomerase activity"/>
    <property type="evidence" value="ECO:0007669"/>
    <property type="project" value="TreeGrafter"/>
</dbReference>
<dbReference type="GO" id="GO:0006457">
    <property type="term" value="P:protein folding"/>
    <property type="evidence" value="ECO:0007669"/>
    <property type="project" value="TreeGrafter"/>
</dbReference>
<comment type="catalytic activity">
    <reaction evidence="8">
        <text>2 R'C(R)SH + O2 = R'C(R)S-S(R)CR' + H2O2</text>
        <dbReference type="Rhea" id="RHEA:17357"/>
        <dbReference type="ChEBI" id="CHEBI:15379"/>
        <dbReference type="ChEBI" id="CHEBI:16240"/>
        <dbReference type="ChEBI" id="CHEBI:16520"/>
        <dbReference type="ChEBI" id="CHEBI:17412"/>
        <dbReference type="EC" id="1.8.3.2"/>
    </reaction>
</comment>
<evidence type="ECO:0000256" key="5">
    <source>
        <dbReference type="ARBA" id="ARBA00023002"/>
    </source>
</evidence>
<dbReference type="EC" id="1.8.3.2" evidence="8"/>
<keyword evidence="7" id="KW-0325">Glycoprotein</keyword>
<dbReference type="Gene3D" id="1.20.120.1960">
    <property type="entry name" value="QSOX sulfhydryl oxidase domain"/>
    <property type="match status" value="1"/>
</dbReference>
<evidence type="ECO:0000256" key="6">
    <source>
        <dbReference type="ARBA" id="ARBA00023157"/>
    </source>
</evidence>
<evidence type="ECO:0000259" key="10">
    <source>
        <dbReference type="PROSITE" id="PS51352"/>
    </source>
</evidence>
<feature type="domain" description="Thioredoxin" evidence="10">
    <location>
        <begin position="37"/>
        <end position="174"/>
    </location>
</feature>
<dbReference type="PROSITE" id="PS51324">
    <property type="entry name" value="ERV_ALR"/>
    <property type="match status" value="1"/>
</dbReference>
<dbReference type="KEGG" id="btab:109037772"/>
<name>A0A9P0F009_BEMTA</name>
<dbReference type="InterPro" id="IPR039798">
    <property type="entry name" value="Sulfhydryl_oxidase"/>
</dbReference>
<keyword evidence="4 8" id="KW-0274">FAD</keyword>
<evidence type="ECO:0000259" key="9">
    <source>
        <dbReference type="PROSITE" id="PS51324"/>
    </source>
</evidence>
<evidence type="ECO:0000313" key="11">
    <source>
        <dbReference type="EMBL" id="CAH0383055.1"/>
    </source>
</evidence>
<organism evidence="11 12">
    <name type="scientific">Bemisia tabaci</name>
    <name type="common">Sweetpotato whitefly</name>
    <name type="synonym">Aleurodes tabaci</name>
    <dbReference type="NCBI Taxonomy" id="7038"/>
    <lineage>
        <taxon>Eukaryota</taxon>
        <taxon>Metazoa</taxon>
        <taxon>Ecdysozoa</taxon>
        <taxon>Arthropoda</taxon>
        <taxon>Hexapoda</taxon>
        <taxon>Insecta</taxon>
        <taxon>Pterygota</taxon>
        <taxon>Neoptera</taxon>
        <taxon>Paraneoptera</taxon>
        <taxon>Hemiptera</taxon>
        <taxon>Sternorrhyncha</taxon>
        <taxon>Aleyrodoidea</taxon>
        <taxon>Aleyrodidae</taxon>
        <taxon>Aleyrodinae</taxon>
        <taxon>Bemisia</taxon>
    </lineage>
</organism>
<dbReference type="InterPro" id="IPR036774">
    <property type="entry name" value="ERV/ALR_sulphydryl_oxid_sf"/>
</dbReference>
<keyword evidence="2 8" id="KW-0285">Flavoprotein</keyword>
<comment type="cofactor">
    <cofactor evidence="1 8">
        <name>FAD</name>
        <dbReference type="ChEBI" id="CHEBI:57692"/>
    </cofactor>
</comment>
<dbReference type="AlphaFoldDB" id="A0A9P0F009"/>
<evidence type="ECO:0000256" key="4">
    <source>
        <dbReference type="ARBA" id="ARBA00022827"/>
    </source>
</evidence>
<dbReference type="Pfam" id="PF00085">
    <property type="entry name" value="Thioredoxin"/>
    <property type="match status" value="1"/>
</dbReference>
<dbReference type="GO" id="GO:0000139">
    <property type="term" value="C:Golgi membrane"/>
    <property type="evidence" value="ECO:0007669"/>
    <property type="project" value="TreeGrafter"/>
</dbReference>